<evidence type="ECO:0000313" key="1">
    <source>
        <dbReference type="EMBL" id="SEE08626.1"/>
    </source>
</evidence>
<dbReference type="InterPro" id="IPR052707">
    <property type="entry name" value="OsmC_Ohr_Peroxiredoxin"/>
</dbReference>
<reference evidence="1 2" key="1">
    <citation type="submission" date="2016-10" db="EMBL/GenBank/DDBJ databases">
        <authorList>
            <person name="de Groot N.N."/>
        </authorList>
    </citation>
    <scope>NUCLEOTIDE SEQUENCE [LARGE SCALE GENOMIC DNA]</scope>
    <source>
        <strain evidence="1 2">DSM 22274</strain>
    </source>
</reference>
<dbReference type="PANTHER" id="PTHR42830:SF2">
    <property type="entry name" value="OSMC_OHR FAMILY PROTEIN"/>
    <property type="match status" value="1"/>
</dbReference>
<dbReference type="AlphaFoldDB" id="A0A1H5FYU2"/>
<sequence>MGLNQHHYEINVLWTGNKGTGTSTYKDYGRDHSVTAVGLPILLGSADRTFHGDRERWNPEQLLVTALAQCHMLSYLHVAVLHGVVITRYEDTATGTMVMNRDGSGQFEAVTLHPKIHVADPATEELALSLHAEASAKCFIARSVNFPVKHVPGLLGITED</sequence>
<dbReference type="Pfam" id="PF02566">
    <property type="entry name" value="OsmC"/>
    <property type="match status" value="1"/>
</dbReference>
<gene>
    <name evidence="1" type="ORF">SAMN04489740_0628</name>
</gene>
<dbReference type="Gene3D" id="3.30.300.20">
    <property type="match status" value="1"/>
</dbReference>
<organism evidence="1 2">
    <name type="scientific">Arthrobacter alpinus</name>
    <dbReference type="NCBI Taxonomy" id="656366"/>
    <lineage>
        <taxon>Bacteria</taxon>
        <taxon>Bacillati</taxon>
        <taxon>Actinomycetota</taxon>
        <taxon>Actinomycetes</taxon>
        <taxon>Micrococcales</taxon>
        <taxon>Micrococcaceae</taxon>
        <taxon>Arthrobacter</taxon>
    </lineage>
</organism>
<dbReference type="SUPFAM" id="SSF82784">
    <property type="entry name" value="OsmC-like"/>
    <property type="match status" value="1"/>
</dbReference>
<accession>A0A1H5FYU2</accession>
<dbReference type="PANTHER" id="PTHR42830">
    <property type="entry name" value="OSMOTICALLY INDUCIBLE FAMILY PROTEIN"/>
    <property type="match status" value="1"/>
</dbReference>
<evidence type="ECO:0000313" key="2">
    <source>
        <dbReference type="Proteomes" id="UP000182725"/>
    </source>
</evidence>
<dbReference type="InterPro" id="IPR003718">
    <property type="entry name" value="OsmC/Ohr_fam"/>
</dbReference>
<dbReference type="InterPro" id="IPR036102">
    <property type="entry name" value="OsmC/Ohrsf"/>
</dbReference>
<dbReference type="EMBL" id="FNTV01000001">
    <property type="protein sequence ID" value="SEE08626.1"/>
    <property type="molecule type" value="Genomic_DNA"/>
</dbReference>
<dbReference type="RefSeq" id="WP_074710412.1">
    <property type="nucleotide sequence ID" value="NZ_FNTV01000001.1"/>
</dbReference>
<dbReference type="InterPro" id="IPR015946">
    <property type="entry name" value="KH_dom-like_a/b"/>
</dbReference>
<name>A0A1H5FYU2_9MICC</name>
<protein>
    <submittedName>
        <fullName evidence="1">Organic hydroperoxide reductase OsmC/OhrA</fullName>
    </submittedName>
</protein>
<dbReference type="Proteomes" id="UP000182725">
    <property type="component" value="Unassembled WGS sequence"/>
</dbReference>
<proteinExistence type="predicted"/>